<reference evidence="3 4" key="1">
    <citation type="journal article" date="2015" name="Genome Announc.">
        <title>Expanding the biotechnology potential of lactobacilli through comparative genomics of 213 strains and associated genera.</title>
        <authorList>
            <person name="Sun Z."/>
            <person name="Harris H.M."/>
            <person name="McCann A."/>
            <person name="Guo C."/>
            <person name="Argimon S."/>
            <person name="Zhang W."/>
            <person name="Yang X."/>
            <person name="Jeffery I.B."/>
            <person name="Cooney J.C."/>
            <person name="Kagawa T.F."/>
            <person name="Liu W."/>
            <person name="Song Y."/>
            <person name="Salvetti E."/>
            <person name="Wrobel A."/>
            <person name="Rasinkangas P."/>
            <person name="Parkhill J."/>
            <person name="Rea M.C."/>
            <person name="O'Sullivan O."/>
            <person name="Ritari J."/>
            <person name="Douillard F.P."/>
            <person name="Paul Ross R."/>
            <person name="Yang R."/>
            <person name="Briner A.E."/>
            <person name="Felis G.E."/>
            <person name="de Vos W.M."/>
            <person name="Barrangou R."/>
            <person name="Klaenhammer T.R."/>
            <person name="Caufield P.W."/>
            <person name="Cui Y."/>
            <person name="Zhang H."/>
            <person name="O'Toole P.W."/>
        </authorList>
    </citation>
    <scope>NUCLEOTIDE SEQUENCE [LARGE SCALE GENOMIC DNA]</scope>
    <source>
        <strain evidence="3 4">DSM 20605</strain>
    </source>
</reference>
<dbReference type="CDD" id="cd03392">
    <property type="entry name" value="PAP2_like_2"/>
    <property type="match status" value="1"/>
</dbReference>
<dbReference type="AlphaFoldDB" id="A0A0R2CNY2"/>
<evidence type="ECO:0000313" key="4">
    <source>
        <dbReference type="Proteomes" id="UP000051576"/>
    </source>
</evidence>
<keyword evidence="1" id="KW-1133">Transmembrane helix</keyword>
<dbReference type="InterPro" id="IPR000326">
    <property type="entry name" value="PAP2/HPO"/>
</dbReference>
<evidence type="ECO:0000259" key="2">
    <source>
        <dbReference type="SMART" id="SM00014"/>
    </source>
</evidence>
<dbReference type="EMBL" id="AYYX01000004">
    <property type="protein sequence ID" value="KRM89523.1"/>
    <property type="molecule type" value="Genomic_DNA"/>
</dbReference>
<name>A0A0R2CNY2_9LACO</name>
<dbReference type="PATRIC" id="fig|1133569.4.peg.1515"/>
<evidence type="ECO:0000313" key="3">
    <source>
        <dbReference type="EMBL" id="KRM89523.1"/>
    </source>
</evidence>
<feature type="domain" description="Phosphatidic acid phosphatase type 2/haloperoxidase" evidence="2">
    <location>
        <begin position="82"/>
        <end position="191"/>
    </location>
</feature>
<feature type="transmembrane region" description="Helical" evidence="1">
    <location>
        <begin position="85"/>
        <end position="103"/>
    </location>
</feature>
<dbReference type="OrthoDB" id="9789113at2"/>
<dbReference type="eggNOG" id="COG0671">
    <property type="taxonomic scope" value="Bacteria"/>
</dbReference>
<dbReference type="SUPFAM" id="SSF48317">
    <property type="entry name" value="Acid phosphatase/Vanadium-dependent haloperoxidase"/>
    <property type="match status" value="1"/>
</dbReference>
<dbReference type="STRING" id="1133569.FD21_GL001379"/>
<dbReference type="RefSeq" id="WP_010579872.1">
    <property type="nucleotide sequence ID" value="NZ_AHYZ01000044.1"/>
</dbReference>
<dbReference type="PANTHER" id="PTHR14969:SF13">
    <property type="entry name" value="AT30094P"/>
    <property type="match status" value="1"/>
</dbReference>
<accession>A0A0R2CNY2</accession>
<dbReference type="SMART" id="SM00014">
    <property type="entry name" value="acidPPc"/>
    <property type="match status" value="1"/>
</dbReference>
<feature type="transmembrane region" description="Helical" evidence="1">
    <location>
        <begin position="176"/>
        <end position="194"/>
    </location>
</feature>
<protein>
    <recommendedName>
        <fullName evidence="2">Phosphatidic acid phosphatase type 2/haloperoxidase domain-containing protein</fullName>
    </recommendedName>
</protein>
<dbReference type="Gene3D" id="1.20.144.10">
    <property type="entry name" value="Phosphatidic acid phosphatase type 2/haloperoxidase"/>
    <property type="match status" value="1"/>
</dbReference>
<keyword evidence="1" id="KW-0472">Membrane</keyword>
<feature type="transmembrane region" description="Helical" evidence="1">
    <location>
        <begin position="7"/>
        <end position="29"/>
    </location>
</feature>
<keyword evidence="1" id="KW-0812">Transmembrane</keyword>
<evidence type="ECO:0000256" key="1">
    <source>
        <dbReference type="SAM" id="Phobius"/>
    </source>
</evidence>
<proteinExistence type="predicted"/>
<sequence>MKKFVTIIIAVTAFIILGVLISRRQLLIIQNDLMISNFFRNMVNSHLTVFFVVIAKIFNPILVIIYSWGFFYILRKDNFYPFKSFCWTVIGGYVFMKLIKLIFHRSRPADPLKTVAGYSFPSAHTFEIMIVALMLIYWLEHSQIRLYRLFELLAVLTVFLVILSRLYLQAHYFSDILGGILLAIAWFAINLSVFPPNILRRDI</sequence>
<dbReference type="InterPro" id="IPR036938">
    <property type="entry name" value="PAP2/HPO_sf"/>
</dbReference>
<gene>
    <name evidence="3" type="ORF">FD21_GL001379</name>
</gene>
<organism evidence="3 4">
    <name type="scientific">Liquorilactobacillus vini DSM 20605</name>
    <dbReference type="NCBI Taxonomy" id="1133569"/>
    <lineage>
        <taxon>Bacteria</taxon>
        <taxon>Bacillati</taxon>
        <taxon>Bacillota</taxon>
        <taxon>Bacilli</taxon>
        <taxon>Lactobacillales</taxon>
        <taxon>Lactobacillaceae</taxon>
        <taxon>Liquorilactobacillus</taxon>
    </lineage>
</organism>
<dbReference type="Pfam" id="PF01569">
    <property type="entry name" value="PAP2"/>
    <property type="match status" value="1"/>
</dbReference>
<feature type="transmembrane region" description="Helical" evidence="1">
    <location>
        <begin position="149"/>
        <end position="170"/>
    </location>
</feature>
<dbReference type="Proteomes" id="UP000051576">
    <property type="component" value="Unassembled WGS sequence"/>
</dbReference>
<dbReference type="PANTHER" id="PTHR14969">
    <property type="entry name" value="SPHINGOSINE-1-PHOSPHATE PHOSPHOHYDROLASE"/>
    <property type="match status" value="1"/>
</dbReference>
<feature type="transmembrane region" description="Helical" evidence="1">
    <location>
        <begin position="49"/>
        <end position="73"/>
    </location>
</feature>
<keyword evidence="4" id="KW-1185">Reference proteome</keyword>
<comment type="caution">
    <text evidence="3">The sequence shown here is derived from an EMBL/GenBank/DDBJ whole genome shotgun (WGS) entry which is preliminary data.</text>
</comment>
<feature type="transmembrane region" description="Helical" evidence="1">
    <location>
        <begin position="115"/>
        <end position="137"/>
    </location>
</feature>